<evidence type="ECO:0000256" key="1">
    <source>
        <dbReference type="SAM" id="SignalP"/>
    </source>
</evidence>
<proteinExistence type="predicted"/>
<keyword evidence="1" id="KW-0732">Signal</keyword>
<sequence length="175" mass="19323">MCFSVLVVALFATVVAASGELKNRQDCFPSTCDCNEDGCSASSLACCLEVGYRTFGGMMYLEILEGIAHSEAVTPDRRIGKQWNYVPFGRVWCRQCKLSTPSKFINYKDRKIEKVYPPTQKGREGEVPKQWACAGHGADANESLSAGTCPRSREGRGVNVGCHTTCVMRKRRGHM</sequence>
<reference evidence="2" key="1">
    <citation type="submission" date="2023-03" db="EMBL/GenBank/DDBJ databases">
        <title>Massive genome expansion in bonnet fungi (Mycena s.s.) driven by repeated elements and novel gene families across ecological guilds.</title>
        <authorList>
            <consortium name="Lawrence Berkeley National Laboratory"/>
            <person name="Harder C.B."/>
            <person name="Miyauchi S."/>
            <person name="Viragh M."/>
            <person name="Kuo A."/>
            <person name="Thoen E."/>
            <person name="Andreopoulos B."/>
            <person name="Lu D."/>
            <person name="Skrede I."/>
            <person name="Drula E."/>
            <person name="Henrissat B."/>
            <person name="Morin E."/>
            <person name="Kohler A."/>
            <person name="Barry K."/>
            <person name="LaButti K."/>
            <person name="Morin E."/>
            <person name="Salamov A."/>
            <person name="Lipzen A."/>
            <person name="Mereny Z."/>
            <person name="Hegedus B."/>
            <person name="Baldrian P."/>
            <person name="Stursova M."/>
            <person name="Weitz H."/>
            <person name="Taylor A."/>
            <person name="Grigoriev I.V."/>
            <person name="Nagy L.G."/>
            <person name="Martin F."/>
            <person name="Kauserud H."/>
        </authorList>
    </citation>
    <scope>NUCLEOTIDE SEQUENCE</scope>
    <source>
        <strain evidence="2">CBHHK188m</strain>
    </source>
</reference>
<gene>
    <name evidence="2" type="ORF">DFH07DRAFT_776772</name>
</gene>
<evidence type="ECO:0000313" key="2">
    <source>
        <dbReference type="EMBL" id="KAJ7745468.1"/>
    </source>
</evidence>
<evidence type="ECO:0000313" key="3">
    <source>
        <dbReference type="Proteomes" id="UP001215280"/>
    </source>
</evidence>
<comment type="caution">
    <text evidence="2">The sequence shown here is derived from an EMBL/GenBank/DDBJ whole genome shotgun (WGS) entry which is preliminary data.</text>
</comment>
<protein>
    <submittedName>
        <fullName evidence="2">Uncharacterized protein</fullName>
    </submittedName>
</protein>
<name>A0AAD7N4S0_9AGAR</name>
<dbReference type="EMBL" id="JARJLG010000103">
    <property type="protein sequence ID" value="KAJ7745468.1"/>
    <property type="molecule type" value="Genomic_DNA"/>
</dbReference>
<feature type="chain" id="PRO_5042223678" evidence="1">
    <location>
        <begin position="18"/>
        <end position="175"/>
    </location>
</feature>
<accession>A0AAD7N4S0</accession>
<feature type="signal peptide" evidence="1">
    <location>
        <begin position="1"/>
        <end position="17"/>
    </location>
</feature>
<keyword evidence="3" id="KW-1185">Reference proteome</keyword>
<dbReference type="Proteomes" id="UP001215280">
    <property type="component" value="Unassembled WGS sequence"/>
</dbReference>
<dbReference type="AlphaFoldDB" id="A0AAD7N4S0"/>
<organism evidence="2 3">
    <name type="scientific">Mycena maculata</name>
    <dbReference type="NCBI Taxonomy" id="230809"/>
    <lineage>
        <taxon>Eukaryota</taxon>
        <taxon>Fungi</taxon>
        <taxon>Dikarya</taxon>
        <taxon>Basidiomycota</taxon>
        <taxon>Agaricomycotina</taxon>
        <taxon>Agaricomycetes</taxon>
        <taxon>Agaricomycetidae</taxon>
        <taxon>Agaricales</taxon>
        <taxon>Marasmiineae</taxon>
        <taxon>Mycenaceae</taxon>
        <taxon>Mycena</taxon>
    </lineage>
</organism>